<dbReference type="GO" id="GO:0006120">
    <property type="term" value="P:mitochondrial electron transport, NADH to ubiquinone"/>
    <property type="evidence" value="ECO:0007669"/>
    <property type="project" value="InterPro"/>
</dbReference>
<gene>
    <name evidence="20" type="primary">nad2</name>
    <name evidence="20" type="synonym">ND2</name>
</gene>
<dbReference type="GO" id="GO:0005743">
    <property type="term" value="C:mitochondrial inner membrane"/>
    <property type="evidence" value="ECO:0007669"/>
    <property type="project" value="UniProtKB-SubCell"/>
</dbReference>
<keyword evidence="9 17" id="KW-1278">Translocase</keyword>
<feature type="domain" description="NADH:quinone oxidoreductase/Mrp antiporter transmembrane" evidence="18">
    <location>
        <begin position="23"/>
        <end position="288"/>
    </location>
</feature>
<protein>
    <recommendedName>
        <fullName evidence="4 17">NADH-ubiquinone oxidoreductase chain 2</fullName>
        <ecNumber evidence="3 17">7.1.1.2</ecNumber>
    </recommendedName>
</protein>
<dbReference type="EC" id="7.1.1.2" evidence="3 17"/>
<organism evidence="20">
    <name type="scientific">Xenopus cf. tropicalis Asashima-A-001</name>
    <dbReference type="NCBI Taxonomy" id="1589957"/>
    <lineage>
        <taxon>Eukaryota</taxon>
        <taxon>Metazoa</taxon>
        <taxon>Chordata</taxon>
        <taxon>Craniata</taxon>
        <taxon>Vertebrata</taxon>
        <taxon>Euteleostomi</taxon>
        <taxon>Amphibia</taxon>
        <taxon>Batrachia</taxon>
        <taxon>Anura</taxon>
        <taxon>Pipoidea</taxon>
        <taxon>Pipidae</taxon>
        <taxon>Xenopodinae</taxon>
        <taxon>Xenopus</taxon>
        <taxon>Silurana</taxon>
    </lineage>
</organism>
<evidence type="ECO:0000313" key="20">
    <source>
        <dbReference type="EMBL" id="BAW32374.1"/>
    </source>
</evidence>
<evidence type="ECO:0000256" key="12">
    <source>
        <dbReference type="ARBA" id="ARBA00023027"/>
    </source>
</evidence>
<evidence type="ECO:0000256" key="16">
    <source>
        <dbReference type="ARBA" id="ARBA00049551"/>
    </source>
</evidence>
<evidence type="ECO:0000259" key="18">
    <source>
        <dbReference type="Pfam" id="PF00361"/>
    </source>
</evidence>
<dbReference type="EMBL" id="AP014695">
    <property type="protein sequence ID" value="BAW32374.1"/>
    <property type="molecule type" value="Genomic_DNA"/>
</dbReference>
<dbReference type="PANTHER" id="PTHR46552">
    <property type="entry name" value="NADH-UBIQUINONE OXIDOREDUCTASE CHAIN 2"/>
    <property type="match status" value="1"/>
</dbReference>
<keyword evidence="10 17" id="KW-0249">Electron transport</keyword>
<proteinExistence type="inferred from homology"/>
<evidence type="ECO:0000259" key="19">
    <source>
        <dbReference type="Pfam" id="PF06444"/>
    </source>
</evidence>
<name>A0A347YCF3_9PIPI</name>
<evidence type="ECO:0000256" key="7">
    <source>
        <dbReference type="ARBA" id="ARBA00022692"/>
    </source>
</evidence>
<keyword evidence="8 17" id="KW-0999">Mitochondrion inner membrane</keyword>
<comment type="similarity">
    <text evidence="2 17">Belongs to the complex I subunit 2 family.</text>
</comment>
<keyword evidence="15 17" id="KW-0472">Membrane</keyword>
<dbReference type="PANTHER" id="PTHR46552:SF1">
    <property type="entry name" value="NADH-UBIQUINONE OXIDOREDUCTASE CHAIN 2"/>
    <property type="match status" value="1"/>
</dbReference>
<feature type="transmembrane region" description="Helical" evidence="17">
    <location>
        <begin position="240"/>
        <end position="257"/>
    </location>
</feature>
<dbReference type="PRINTS" id="PR01436">
    <property type="entry name" value="NADHDHGNASE2"/>
</dbReference>
<keyword evidence="6 17" id="KW-0679">Respiratory chain</keyword>
<evidence type="ECO:0000256" key="5">
    <source>
        <dbReference type="ARBA" id="ARBA00022448"/>
    </source>
</evidence>
<feature type="transmembrane region" description="Helical" evidence="17">
    <location>
        <begin position="325"/>
        <end position="344"/>
    </location>
</feature>
<feature type="domain" description="NADH dehydrogenase subunit 2 C-terminal" evidence="19">
    <location>
        <begin position="290"/>
        <end position="344"/>
    </location>
</feature>
<dbReference type="InterPro" id="IPR010933">
    <property type="entry name" value="NADH_DH_su2_C"/>
</dbReference>
<evidence type="ECO:0000256" key="10">
    <source>
        <dbReference type="ARBA" id="ARBA00022982"/>
    </source>
</evidence>
<evidence type="ECO:0000256" key="11">
    <source>
        <dbReference type="ARBA" id="ARBA00022989"/>
    </source>
</evidence>
<dbReference type="InterPro" id="IPR050175">
    <property type="entry name" value="Complex_I_Subunit_2"/>
</dbReference>
<dbReference type="Pfam" id="PF00361">
    <property type="entry name" value="Proton_antipo_M"/>
    <property type="match status" value="1"/>
</dbReference>
<evidence type="ECO:0000256" key="1">
    <source>
        <dbReference type="ARBA" id="ARBA00004448"/>
    </source>
</evidence>
<feature type="transmembrane region" description="Helical" evidence="17">
    <location>
        <begin position="178"/>
        <end position="196"/>
    </location>
</feature>
<keyword evidence="5" id="KW-0813">Transport</keyword>
<dbReference type="GO" id="GO:0008137">
    <property type="term" value="F:NADH dehydrogenase (ubiquinone) activity"/>
    <property type="evidence" value="ECO:0007669"/>
    <property type="project" value="UniProtKB-EC"/>
</dbReference>
<keyword evidence="12 17" id="KW-0520">NAD</keyword>
<feature type="transmembrane region" description="Helical" evidence="17">
    <location>
        <begin position="151"/>
        <end position="171"/>
    </location>
</feature>
<dbReference type="AlphaFoldDB" id="A0A347YCF3"/>
<evidence type="ECO:0000256" key="2">
    <source>
        <dbReference type="ARBA" id="ARBA00007012"/>
    </source>
</evidence>
<feature type="transmembrane region" description="Helical" evidence="17">
    <location>
        <begin position="277"/>
        <end position="296"/>
    </location>
</feature>
<evidence type="ECO:0000256" key="4">
    <source>
        <dbReference type="ARBA" id="ARBA00021008"/>
    </source>
</evidence>
<accession>A0A347YCF3</accession>
<keyword evidence="14 17" id="KW-0496">Mitochondrion</keyword>
<evidence type="ECO:0000256" key="3">
    <source>
        <dbReference type="ARBA" id="ARBA00012944"/>
    </source>
</evidence>
<comment type="function">
    <text evidence="17">Core subunit of the mitochondrial membrane respiratory chain NADH dehydrogenase (Complex I) which catalyzes electron transfer from NADH through the respiratory chain, using ubiquinone as an electron acceptor. Essential for the catalytic activity and assembly of complex I.</text>
</comment>
<evidence type="ECO:0000256" key="8">
    <source>
        <dbReference type="ARBA" id="ARBA00022792"/>
    </source>
</evidence>
<reference evidence="20" key="1">
    <citation type="journal article" date="2016" name="Mitochondrial DNA A DNA Mapp Seq Anal">
        <title>Complete mitochondrial genome of "Xenopus tropicalis" Asashima line (Anura: Pipidae), a possible undescribed species.</title>
        <authorList>
            <person name="Haramoto Y."/>
            <person name="Oshima T."/>
            <person name="Takahashi S."/>
            <person name="Asashima M."/>
            <person name="Ito Y."/>
            <person name="Kurabayashi A."/>
        </authorList>
    </citation>
    <scope>NUCLEOTIDE SEQUENCE</scope>
    <source>
        <strain evidence="20">Asashima-A-001</strain>
    </source>
</reference>
<evidence type="ECO:0000256" key="15">
    <source>
        <dbReference type="ARBA" id="ARBA00023136"/>
    </source>
</evidence>
<geneLocation type="mitochondrion" evidence="20"/>
<dbReference type="InterPro" id="IPR001750">
    <property type="entry name" value="ND/Mrp_TM"/>
</dbReference>
<keyword evidence="7 17" id="KW-0812">Transmembrane</keyword>
<comment type="subcellular location">
    <subcellularLocation>
        <location evidence="1 17">Mitochondrion inner membrane</location>
        <topology evidence="1 17">Multi-pass membrane protein</topology>
    </subcellularLocation>
</comment>
<feature type="transmembrane region" description="Helical" evidence="17">
    <location>
        <begin position="202"/>
        <end position="219"/>
    </location>
</feature>
<comment type="catalytic activity">
    <reaction evidence="16 17">
        <text>a ubiquinone + NADH + 5 H(+)(in) = a ubiquinol + NAD(+) + 4 H(+)(out)</text>
        <dbReference type="Rhea" id="RHEA:29091"/>
        <dbReference type="Rhea" id="RHEA-COMP:9565"/>
        <dbReference type="Rhea" id="RHEA-COMP:9566"/>
        <dbReference type="ChEBI" id="CHEBI:15378"/>
        <dbReference type="ChEBI" id="CHEBI:16389"/>
        <dbReference type="ChEBI" id="CHEBI:17976"/>
        <dbReference type="ChEBI" id="CHEBI:57540"/>
        <dbReference type="ChEBI" id="CHEBI:57945"/>
        <dbReference type="EC" id="7.1.1.2"/>
    </reaction>
</comment>
<feature type="transmembrane region" description="Helical" evidence="17">
    <location>
        <begin position="91"/>
        <end position="115"/>
    </location>
</feature>
<evidence type="ECO:0000256" key="13">
    <source>
        <dbReference type="ARBA" id="ARBA00023075"/>
    </source>
</evidence>
<evidence type="ECO:0000256" key="6">
    <source>
        <dbReference type="ARBA" id="ARBA00022660"/>
    </source>
</evidence>
<evidence type="ECO:0000256" key="9">
    <source>
        <dbReference type="ARBA" id="ARBA00022967"/>
    </source>
</evidence>
<keyword evidence="13 17" id="KW-0830">Ubiquinone</keyword>
<evidence type="ECO:0000256" key="17">
    <source>
        <dbReference type="RuleBase" id="RU003403"/>
    </source>
</evidence>
<keyword evidence="11 17" id="KW-1133">Transmembrane helix</keyword>
<dbReference type="Pfam" id="PF06444">
    <property type="entry name" value="NADH_dehy_S2_C"/>
    <property type="match status" value="1"/>
</dbReference>
<sequence>MNPIALSVILSSLALGTILTVSSNHWFLAWMGLEINTLAIIPLMAQNHHPRAVEASTKYFLTQAAASALLLFSALNNAWFTGEWSIMNLTNPISCTTMTIAICMKLGLAPFHFWLPEVLQGLNLMTGLILSTWQKLAPMAILYQISPSLNTPLLLLIGLTSTLIGGWGGLNQTQLRKILAFSSIAHLGWMASILPIMPQLTMLNLVIYLIMTSTLFLTLKTVSSTKISTLATSWSKTPTTTALTLLTLLSLGGLPPLSGFMPKWLILQELTNQNTPILATMLALSALLSLFFYLRLSYSITLTSSPSTSNSPLTWRHHSNQPTTLLSLMLISSSFLLPISPLMIH</sequence>
<dbReference type="InterPro" id="IPR003917">
    <property type="entry name" value="NADH_UbQ_OxRdtase_chain2"/>
</dbReference>
<feature type="transmembrane region" description="Helical" evidence="17">
    <location>
        <begin position="57"/>
        <end position="79"/>
    </location>
</feature>
<evidence type="ECO:0000256" key="14">
    <source>
        <dbReference type="ARBA" id="ARBA00023128"/>
    </source>
</evidence>